<feature type="transmembrane region" description="Helical" evidence="2">
    <location>
        <begin position="77"/>
        <end position="97"/>
    </location>
</feature>
<keyword evidence="2" id="KW-1133">Transmembrane helix</keyword>
<keyword evidence="2" id="KW-0472">Membrane</keyword>
<feature type="transmembrane region" description="Helical" evidence="2">
    <location>
        <begin position="46"/>
        <end position="65"/>
    </location>
</feature>
<dbReference type="AlphaFoldDB" id="A0A212RD66"/>
<feature type="region of interest" description="Disordered" evidence="1">
    <location>
        <begin position="607"/>
        <end position="644"/>
    </location>
</feature>
<feature type="transmembrane region" description="Helical" evidence="2">
    <location>
        <begin position="216"/>
        <end position="245"/>
    </location>
</feature>
<feature type="transmembrane region" description="Helical" evidence="2">
    <location>
        <begin position="144"/>
        <end position="166"/>
    </location>
</feature>
<gene>
    <name evidence="3" type="ORF">SAMN02746019_00011750</name>
</gene>
<keyword evidence="2" id="KW-0812">Transmembrane</keyword>
<evidence type="ECO:0000313" key="4">
    <source>
        <dbReference type="Proteomes" id="UP000197025"/>
    </source>
</evidence>
<dbReference type="RefSeq" id="WP_088571834.1">
    <property type="nucleotide sequence ID" value="NZ_FYEK01000044.1"/>
</dbReference>
<dbReference type="InParanoid" id="A0A212RD66"/>
<feature type="transmembrane region" description="Helical" evidence="2">
    <location>
        <begin position="12"/>
        <end position="34"/>
    </location>
</feature>
<feature type="transmembrane region" description="Helical" evidence="2">
    <location>
        <begin position="109"/>
        <end position="132"/>
    </location>
</feature>
<name>A0A212RD66_9CHLR</name>
<proteinExistence type="predicted"/>
<protein>
    <submittedName>
        <fullName evidence="3">Uncharacterized protein</fullName>
    </submittedName>
</protein>
<sequence length="644" mass="71788">MARTDPLDLIIQINFVIVAALLIAAFSLLVYLLAYYFQSRSARGAAWLLASVSIVYLGDLVLFFVADPRSAEPWLRLQWLGIAIAPAAYAHLTDALLERTGSFSPWRRWAVRGAYALAFLWFLLALSSDLLVHDGTADGRAFHLWAGPLFPLFLIYFIGGVGWGIVNAWRVRQRTLISTHRRRMTYLALTMIAPAVGVFPYLLLAGRTLPAYPLVFWGMVGISNLFIGTMLFGMVYAVAYVDVLVPDRVVKQRWITYLLRGPVLATLVALVMFGVSRLSHALGLPLALLLPLAAVGTIVSYELLSDGIRPLFEWLFLRRDVSELARMRRLSEAMITARDLRQFLEGILALICETLRSPTGFVVRRTPEGIEPVAAFGDIAHASIEATLAEVEPSSNGPVRTDGFWVWPLRSRAEGILLGAIAVAAPPSEVSPEVLHEVLPVWIARAAAALEDRLIQERALQALEQVAEEARRLRWAEGEPSARSLIEHPEFITWVRDALAHYWGGPRLLQSPLLQLRVVQQAMEAHDGNPIRALRAVLAEAIERLRPDGERKLTAPEWLLYNLLELRFLQGRKVREIAQRLALSESDLYRKQRAAIEAVAMVLAEMERRAARSTEEEPSLPPRAPHPARGGGREIPPEEDGAPR</sequence>
<feature type="compositionally biased region" description="Basic and acidic residues" evidence="1">
    <location>
        <begin position="631"/>
        <end position="644"/>
    </location>
</feature>
<dbReference type="OrthoDB" id="144042at2"/>
<keyword evidence="4" id="KW-1185">Reference proteome</keyword>
<evidence type="ECO:0000256" key="2">
    <source>
        <dbReference type="SAM" id="Phobius"/>
    </source>
</evidence>
<evidence type="ECO:0000256" key="1">
    <source>
        <dbReference type="SAM" id="MobiDB-lite"/>
    </source>
</evidence>
<reference evidence="4" key="1">
    <citation type="submission" date="2017-06" db="EMBL/GenBank/DDBJ databases">
        <authorList>
            <person name="Varghese N."/>
            <person name="Submissions S."/>
        </authorList>
    </citation>
    <scope>NUCLEOTIDE SEQUENCE [LARGE SCALE GENOMIC DNA]</scope>
    <source>
        <strain evidence="4">JAD2</strain>
    </source>
</reference>
<evidence type="ECO:0000313" key="3">
    <source>
        <dbReference type="EMBL" id="SNB70206.1"/>
    </source>
</evidence>
<accession>A0A212RD66</accession>
<feature type="transmembrane region" description="Helical" evidence="2">
    <location>
        <begin position="186"/>
        <end position="204"/>
    </location>
</feature>
<organism evidence="3 4">
    <name type="scientific">Thermoflexus hugenholtzii JAD2</name>
    <dbReference type="NCBI Taxonomy" id="877466"/>
    <lineage>
        <taxon>Bacteria</taxon>
        <taxon>Bacillati</taxon>
        <taxon>Chloroflexota</taxon>
        <taxon>Thermoflexia</taxon>
        <taxon>Thermoflexales</taxon>
        <taxon>Thermoflexaceae</taxon>
        <taxon>Thermoflexus</taxon>
    </lineage>
</organism>
<dbReference type="Proteomes" id="UP000197025">
    <property type="component" value="Unassembled WGS sequence"/>
</dbReference>
<feature type="transmembrane region" description="Helical" evidence="2">
    <location>
        <begin position="257"/>
        <end position="276"/>
    </location>
</feature>
<dbReference type="EMBL" id="FYEK01000044">
    <property type="protein sequence ID" value="SNB70206.1"/>
    <property type="molecule type" value="Genomic_DNA"/>
</dbReference>